<gene>
    <name evidence="6" type="ORF">HHK36_001156</name>
</gene>
<dbReference type="FunFam" id="1.10.150.280:FF:000003">
    <property type="entry name" value="Kinesin-like protein KIN-10C"/>
    <property type="match status" value="1"/>
</dbReference>
<dbReference type="GO" id="GO:0007018">
    <property type="term" value="P:microtubule-based movement"/>
    <property type="evidence" value="ECO:0007669"/>
    <property type="project" value="InterPro"/>
</dbReference>
<dbReference type="InterPro" id="IPR027417">
    <property type="entry name" value="P-loop_NTPase"/>
</dbReference>
<comment type="caution">
    <text evidence="6">The sequence shown here is derived from an EMBL/GenBank/DDBJ whole genome shotgun (WGS) entry which is preliminary data.</text>
</comment>
<dbReference type="PANTHER" id="PTHR47969">
    <property type="entry name" value="CHROMOSOME-ASSOCIATED KINESIN KIF4A-RELATED"/>
    <property type="match status" value="1"/>
</dbReference>
<dbReference type="GO" id="GO:0007052">
    <property type="term" value="P:mitotic spindle organization"/>
    <property type="evidence" value="ECO:0007669"/>
    <property type="project" value="TreeGrafter"/>
</dbReference>
<dbReference type="GO" id="GO:0003777">
    <property type="term" value="F:microtubule motor activity"/>
    <property type="evidence" value="ECO:0007669"/>
    <property type="project" value="InterPro"/>
</dbReference>
<accession>A0A834ZT89</accession>
<keyword evidence="4" id="KW-0067">ATP-binding</keyword>
<dbReference type="GO" id="GO:0005875">
    <property type="term" value="C:microtubule associated complex"/>
    <property type="evidence" value="ECO:0007669"/>
    <property type="project" value="TreeGrafter"/>
</dbReference>
<dbReference type="Proteomes" id="UP000655225">
    <property type="component" value="Unassembled WGS sequence"/>
</dbReference>
<dbReference type="Pfam" id="PF12836">
    <property type="entry name" value="HHH_3"/>
    <property type="match status" value="1"/>
</dbReference>
<keyword evidence="4" id="KW-0547">Nucleotide-binding</keyword>
<dbReference type="SUPFAM" id="SSF47781">
    <property type="entry name" value="RuvA domain 2-like"/>
    <property type="match status" value="1"/>
</dbReference>
<dbReference type="GO" id="GO:0005874">
    <property type="term" value="C:microtubule"/>
    <property type="evidence" value="ECO:0007669"/>
    <property type="project" value="UniProtKB-KW"/>
</dbReference>
<evidence type="ECO:0000256" key="3">
    <source>
        <dbReference type="ARBA" id="ARBA00061615"/>
    </source>
</evidence>
<dbReference type="InterPro" id="IPR010994">
    <property type="entry name" value="RuvA_2-like"/>
</dbReference>
<dbReference type="PRINTS" id="PR00380">
    <property type="entry name" value="KINESINHEAVY"/>
</dbReference>
<dbReference type="EMBL" id="JABCRI010000001">
    <property type="protein sequence ID" value="KAF8413180.1"/>
    <property type="molecule type" value="Genomic_DNA"/>
</dbReference>
<sequence length="666" mass="73968">MDSPTPDSARLRANLGSILGRKVRIVGKIRASTDLEIDSSNGVLAPWISVRKSDGESPESVTISFGDQSTSRKDTYRLDYCYEQDEGADQIFSREVKPMISGIFGGLNASVIAYGARGSGKTHTIQGSDENPGLAPLAMAEILSTSEEVGRLVTMSCYEVYQDHVYDLLEPKEQEVLIMEDAEGRIQLKGLSQASLTGVRVNTIAEFHKFYFHGCTSRKPAQKLTNDVSHRSHKGLIVHVSHNNKDSDTHLVGKMNFVDLAGYEDARRKSNDGPHLVETTRINKSLYALQNVIYALNTNEIRVPYRESKLTRMLQDSLVGTNQTLMITCLNPYFCQDTIHTVSLASRSFQILNRLCIDSTKKIKTGARPMAFCSPKIGIPKTPSTSVKKHNSQWHAIEKKTSGVPSAMKGRKLFDGAHPIISSKQDVFLLNEHSNLELATGNEFSATLTLLEDNNTEKENNSSLVNEGQSPPLSARLQELSNSLKSLCASTPLNIKMQLEGGNSRNSQVCTDLAEPKTPTVEHSLRFNDNWETATIGSPREIFNMCSSGLKNSLVQEYVRFLNSASKEELKKLHGIGEKRANYILELREESPEPFKDLNDLKDIGLSAKQICQLSLHLGPIEDADAAKLSWQNKCTIDVNRLTLRRNQKAYMNFGNSYRTSKLGHL</sequence>
<dbReference type="AlphaFoldDB" id="A0A834ZT89"/>
<keyword evidence="1" id="KW-0493">Microtubule</keyword>
<feature type="domain" description="Kinesin motor" evidence="5">
    <location>
        <begin position="22"/>
        <end position="351"/>
    </location>
</feature>
<keyword evidence="7" id="KW-1185">Reference proteome</keyword>
<dbReference type="GO" id="GO:0005524">
    <property type="term" value="F:ATP binding"/>
    <property type="evidence" value="ECO:0007669"/>
    <property type="project" value="UniProtKB-UniRule"/>
</dbReference>
<dbReference type="Gene3D" id="3.40.850.10">
    <property type="entry name" value="Kinesin motor domain"/>
    <property type="match status" value="1"/>
</dbReference>
<dbReference type="PANTHER" id="PTHR47969:SF9">
    <property type="entry name" value="KINESIN-LIKE PROTEIN"/>
    <property type="match status" value="1"/>
</dbReference>
<proteinExistence type="inferred from homology"/>
<evidence type="ECO:0000256" key="1">
    <source>
        <dbReference type="ARBA" id="ARBA00022701"/>
    </source>
</evidence>
<comment type="similarity">
    <text evidence="3">Belongs to the TRAFAC class myosin-kinesin ATPase superfamily. Kinesin family. KIN-10 subfamily.</text>
</comment>
<evidence type="ECO:0000259" key="5">
    <source>
        <dbReference type="PROSITE" id="PS50067"/>
    </source>
</evidence>
<dbReference type="SUPFAM" id="SSF52540">
    <property type="entry name" value="P-loop containing nucleoside triphosphate hydrolases"/>
    <property type="match status" value="1"/>
</dbReference>
<dbReference type="PROSITE" id="PS50067">
    <property type="entry name" value="KINESIN_MOTOR_2"/>
    <property type="match status" value="1"/>
</dbReference>
<name>A0A834ZT89_TETSI</name>
<evidence type="ECO:0000313" key="7">
    <source>
        <dbReference type="Proteomes" id="UP000655225"/>
    </source>
</evidence>
<dbReference type="InterPro" id="IPR001752">
    <property type="entry name" value="Kinesin_motor_dom"/>
</dbReference>
<dbReference type="SMART" id="SM00129">
    <property type="entry name" value="KISc"/>
    <property type="match status" value="1"/>
</dbReference>
<dbReference type="Pfam" id="PF00225">
    <property type="entry name" value="Kinesin"/>
    <property type="match status" value="1"/>
</dbReference>
<evidence type="ECO:0000256" key="4">
    <source>
        <dbReference type="PROSITE-ProRule" id="PRU00283"/>
    </source>
</evidence>
<dbReference type="Gene3D" id="1.10.150.280">
    <property type="entry name" value="AF1531-like domain"/>
    <property type="match status" value="1"/>
</dbReference>
<dbReference type="OrthoDB" id="3176171at2759"/>
<evidence type="ECO:0000256" key="2">
    <source>
        <dbReference type="ARBA" id="ARBA00023175"/>
    </source>
</evidence>
<reference evidence="6 7" key="1">
    <citation type="submission" date="2020-04" db="EMBL/GenBank/DDBJ databases">
        <title>Plant Genome Project.</title>
        <authorList>
            <person name="Zhang R.-G."/>
        </authorList>
    </citation>
    <scope>NUCLEOTIDE SEQUENCE [LARGE SCALE GENOMIC DNA]</scope>
    <source>
        <strain evidence="6">YNK0</strain>
        <tissue evidence="6">Leaf</tissue>
    </source>
</reference>
<dbReference type="InterPro" id="IPR036961">
    <property type="entry name" value="Kinesin_motor_dom_sf"/>
</dbReference>
<dbReference type="InterPro" id="IPR027640">
    <property type="entry name" value="Kinesin-like_fam"/>
</dbReference>
<keyword evidence="2 4" id="KW-0505">Motor protein</keyword>
<dbReference type="GO" id="GO:0051231">
    <property type="term" value="P:spindle elongation"/>
    <property type="evidence" value="ECO:0007669"/>
    <property type="project" value="TreeGrafter"/>
</dbReference>
<dbReference type="FunFam" id="3.40.850.10:FF:000098">
    <property type="entry name" value="Kinesin-like protein KIN-10C"/>
    <property type="match status" value="1"/>
</dbReference>
<dbReference type="OMA" id="CTPWKTF"/>
<organism evidence="6 7">
    <name type="scientific">Tetracentron sinense</name>
    <name type="common">Spur-leaf</name>
    <dbReference type="NCBI Taxonomy" id="13715"/>
    <lineage>
        <taxon>Eukaryota</taxon>
        <taxon>Viridiplantae</taxon>
        <taxon>Streptophyta</taxon>
        <taxon>Embryophyta</taxon>
        <taxon>Tracheophyta</taxon>
        <taxon>Spermatophyta</taxon>
        <taxon>Magnoliopsida</taxon>
        <taxon>Trochodendrales</taxon>
        <taxon>Trochodendraceae</taxon>
        <taxon>Tetracentron</taxon>
    </lineage>
</organism>
<feature type="binding site" evidence="4">
    <location>
        <begin position="115"/>
        <end position="122"/>
    </location>
    <ligand>
        <name>ATP</name>
        <dbReference type="ChEBI" id="CHEBI:30616"/>
    </ligand>
</feature>
<protein>
    <recommendedName>
        <fullName evidence="5">Kinesin motor domain-containing protein</fullName>
    </recommendedName>
</protein>
<evidence type="ECO:0000313" key="6">
    <source>
        <dbReference type="EMBL" id="KAF8413180.1"/>
    </source>
</evidence>
<dbReference type="GO" id="GO:0008017">
    <property type="term" value="F:microtubule binding"/>
    <property type="evidence" value="ECO:0007669"/>
    <property type="project" value="InterPro"/>
</dbReference>